<keyword evidence="6" id="KW-1185">Reference proteome</keyword>
<dbReference type="Pfam" id="PF03171">
    <property type="entry name" value="2OG-FeII_Oxy"/>
    <property type="match status" value="1"/>
</dbReference>
<dbReference type="PROSITE" id="PS51471">
    <property type="entry name" value="FE2OG_OXY"/>
    <property type="match status" value="1"/>
</dbReference>
<dbReference type="Proteomes" id="UP001432062">
    <property type="component" value="Chromosome"/>
</dbReference>
<keyword evidence="3" id="KW-0408">Iron</keyword>
<name>A0ABZ1YT53_9NOCA</name>
<dbReference type="Pfam" id="PF14226">
    <property type="entry name" value="DIOX_N"/>
    <property type="match status" value="1"/>
</dbReference>
<sequence>MTELMTFHIPEKVVGSKSDRALGADMIAAWQADGIFQIARSESQEIITHDGFATNKRFFARPMGYKAQHTSDLSYTGYIASGEEITAGKPDYSEIYTVTKDLPLDDPRVRAGWPCHGPAPWPDLEYRDAMARFMGALGEIGDKLLRLLALALNLESMDTLANIARDGWHHMRVLRFPAETPDNEGRGISAHTDYGLLVIAGQDDVGGLHIRPPVAGEKRPRNWLEDESAAGMFENEEPWTFVTPVPKVFTVFPGDMFQFITDGMLLSTPHKVRLASRERYAMAYFHEPNFNACIRPWLRRSGDRDEFIHYGTHFTNMFIRNYAERMTTKRIIAEDRLTTLAALRTASALA</sequence>
<dbReference type="PANTHER" id="PTHR47990">
    <property type="entry name" value="2-OXOGLUTARATE (2OG) AND FE(II)-DEPENDENT OXYGENASE SUPERFAMILY PROTEIN-RELATED"/>
    <property type="match status" value="1"/>
</dbReference>
<evidence type="ECO:0000313" key="5">
    <source>
        <dbReference type="EMBL" id="WUV46452.1"/>
    </source>
</evidence>
<dbReference type="InterPro" id="IPR027443">
    <property type="entry name" value="IPNS-like_sf"/>
</dbReference>
<evidence type="ECO:0000259" key="4">
    <source>
        <dbReference type="PROSITE" id="PS51471"/>
    </source>
</evidence>
<protein>
    <recommendedName>
        <fullName evidence="4">Fe2OG dioxygenase domain-containing protein</fullName>
    </recommendedName>
</protein>
<organism evidence="5 6">
    <name type="scientific">Nocardia vinacea</name>
    <dbReference type="NCBI Taxonomy" id="96468"/>
    <lineage>
        <taxon>Bacteria</taxon>
        <taxon>Bacillati</taxon>
        <taxon>Actinomycetota</taxon>
        <taxon>Actinomycetes</taxon>
        <taxon>Mycobacteriales</taxon>
        <taxon>Nocardiaceae</taxon>
        <taxon>Nocardia</taxon>
    </lineage>
</organism>
<keyword evidence="2" id="KW-0045">Antibiotic biosynthesis</keyword>
<evidence type="ECO:0000256" key="1">
    <source>
        <dbReference type="ARBA" id="ARBA00004792"/>
    </source>
</evidence>
<keyword evidence="3" id="KW-0479">Metal-binding</keyword>
<dbReference type="InterPro" id="IPR005123">
    <property type="entry name" value="Oxoglu/Fe-dep_dioxygenase_dom"/>
</dbReference>
<dbReference type="Gene3D" id="2.60.120.330">
    <property type="entry name" value="B-lactam Antibiotic, Isopenicillin N Synthase, Chain"/>
    <property type="match status" value="1"/>
</dbReference>
<evidence type="ECO:0000313" key="6">
    <source>
        <dbReference type="Proteomes" id="UP001432062"/>
    </source>
</evidence>
<gene>
    <name evidence="5" type="ORF">OG563_46700</name>
</gene>
<reference evidence="5" key="1">
    <citation type="submission" date="2022-10" db="EMBL/GenBank/DDBJ databases">
        <title>The complete genomes of actinobacterial strains from the NBC collection.</title>
        <authorList>
            <person name="Joergensen T.S."/>
            <person name="Alvarez Arevalo M."/>
            <person name="Sterndorff E.B."/>
            <person name="Faurdal D."/>
            <person name="Vuksanovic O."/>
            <person name="Mourched A.-S."/>
            <person name="Charusanti P."/>
            <person name="Shaw S."/>
            <person name="Blin K."/>
            <person name="Weber T."/>
        </authorList>
    </citation>
    <scope>NUCLEOTIDE SEQUENCE</scope>
    <source>
        <strain evidence="5">NBC_01482</strain>
    </source>
</reference>
<dbReference type="EMBL" id="CP109441">
    <property type="protein sequence ID" value="WUV46452.1"/>
    <property type="molecule type" value="Genomic_DNA"/>
</dbReference>
<comment type="similarity">
    <text evidence="3">Belongs to the iron/ascorbate-dependent oxidoreductase family.</text>
</comment>
<proteinExistence type="inferred from homology"/>
<evidence type="ECO:0000256" key="3">
    <source>
        <dbReference type="RuleBase" id="RU003682"/>
    </source>
</evidence>
<accession>A0ABZ1YT53</accession>
<keyword evidence="3" id="KW-0560">Oxidoreductase</keyword>
<dbReference type="SUPFAM" id="SSF51197">
    <property type="entry name" value="Clavaminate synthase-like"/>
    <property type="match status" value="1"/>
</dbReference>
<dbReference type="InterPro" id="IPR050231">
    <property type="entry name" value="Iron_ascorbate_oxido_reductase"/>
</dbReference>
<dbReference type="RefSeq" id="WP_329410176.1">
    <property type="nucleotide sequence ID" value="NZ_CP109441.1"/>
</dbReference>
<dbReference type="InterPro" id="IPR044861">
    <property type="entry name" value="IPNS-like_FE2OG_OXY"/>
</dbReference>
<evidence type="ECO:0000256" key="2">
    <source>
        <dbReference type="ARBA" id="ARBA00023194"/>
    </source>
</evidence>
<feature type="domain" description="Fe2OG dioxygenase" evidence="4">
    <location>
        <begin position="167"/>
        <end position="288"/>
    </location>
</feature>
<comment type="pathway">
    <text evidence="1">Antibiotic biosynthesis.</text>
</comment>
<dbReference type="InterPro" id="IPR026992">
    <property type="entry name" value="DIOX_N"/>
</dbReference>